<dbReference type="PANTHER" id="PTHR43570:SF20">
    <property type="entry name" value="ALDEHYDE DEHYDROGENASE ALDX-RELATED"/>
    <property type="match status" value="1"/>
</dbReference>
<comment type="caution">
    <text evidence="9">The sequence shown here is derived from an EMBL/GenBank/DDBJ whole genome shotgun (WGS) entry which is preliminary data.</text>
</comment>
<dbReference type="PROSITE" id="PS00687">
    <property type="entry name" value="ALDEHYDE_DEHYDR_GLU"/>
    <property type="match status" value="1"/>
</dbReference>
<evidence type="ECO:0000256" key="1">
    <source>
        <dbReference type="ARBA" id="ARBA00009986"/>
    </source>
</evidence>
<feature type="active site" evidence="5">
    <location>
        <position position="258"/>
    </location>
</feature>
<evidence type="ECO:0000256" key="3">
    <source>
        <dbReference type="ARBA" id="ARBA00023027"/>
    </source>
</evidence>
<dbReference type="AlphaFoldDB" id="A0A840MLD4"/>
<dbReference type="GO" id="GO:0005737">
    <property type="term" value="C:cytoplasm"/>
    <property type="evidence" value="ECO:0007669"/>
    <property type="project" value="TreeGrafter"/>
</dbReference>
<dbReference type="SUPFAM" id="SSF53720">
    <property type="entry name" value="ALDH-like"/>
    <property type="match status" value="1"/>
</dbReference>
<dbReference type="Proteomes" id="UP000575898">
    <property type="component" value="Unassembled WGS sequence"/>
</dbReference>
<organism evidence="9 10">
    <name type="scientific">Chitinivorax tropicus</name>
    <dbReference type="NCBI Taxonomy" id="714531"/>
    <lineage>
        <taxon>Bacteria</taxon>
        <taxon>Pseudomonadati</taxon>
        <taxon>Pseudomonadota</taxon>
        <taxon>Betaproteobacteria</taxon>
        <taxon>Chitinivorax</taxon>
    </lineage>
</organism>
<reference evidence="9 10" key="1">
    <citation type="submission" date="2020-08" db="EMBL/GenBank/DDBJ databases">
        <title>Genomic Encyclopedia of Type Strains, Phase IV (KMG-IV): sequencing the most valuable type-strain genomes for metagenomic binning, comparative biology and taxonomic classification.</title>
        <authorList>
            <person name="Goeker M."/>
        </authorList>
    </citation>
    <scope>NUCLEOTIDE SEQUENCE [LARGE SCALE GENOMIC DNA]</scope>
    <source>
        <strain evidence="9 10">DSM 27165</strain>
    </source>
</reference>
<feature type="domain" description="Aldehyde dehydrogenase" evidence="8">
    <location>
        <begin position="14"/>
        <end position="448"/>
    </location>
</feature>
<gene>
    <name evidence="9" type="ORF">HNQ59_000245</name>
</gene>
<evidence type="ECO:0000256" key="6">
    <source>
        <dbReference type="PROSITE-ProRule" id="PRU10007"/>
    </source>
</evidence>
<evidence type="ECO:0000259" key="8">
    <source>
        <dbReference type="Pfam" id="PF00171"/>
    </source>
</evidence>
<dbReference type="CDD" id="cd07133">
    <property type="entry name" value="ALDH_CALDH_CalB"/>
    <property type="match status" value="1"/>
</dbReference>
<dbReference type="EMBL" id="JACHHY010000001">
    <property type="protein sequence ID" value="MBB5016983.1"/>
    <property type="molecule type" value="Genomic_DNA"/>
</dbReference>
<feature type="active site" evidence="5 6">
    <location>
        <position position="224"/>
    </location>
</feature>
<dbReference type="InterPro" id="IPR016161">
    <property type="entry name" value="Ald_DH/histidinol_DH"/>
</dbReference>
<dbReference type="FunFam" id="3.40.309.10:FF:000003">
    <property type="entry name" value="Aldehyde dehydrogenase"/>
    <property type="match status" value="1"/>
</dbReference>
<dbReference type="Gene3D" id="3.40.605.10">
    <property type="entry name" value="Aldehyde Dehydrogenase, Chain A, domain 1"/>
    <property type="match status" value="1"/>
</dbReference>
<dbReference type="InterPro" id="IPR029510">
    <property type="entry name" value="Ald_DH_CS_GLU"/>
</dbReference>
<dbReference type="Pfam" id="PF00171">
    <property type="entry name" value="Aldedh"/>
    <property type="match status" value="1"/>
</dbReference>
<keyword evidence="2 4" id="KW-0560">Oxidoreductase</keyword>
<dbReference type="InterPro" id="IPR015590">
    <property type="entry name" value="Aldehyde_DH_dom"/>
</dbReference>
<keyword evidence="10" id="KW-1185">Reference proteome</keyword>
<evidence type="ECO:0000256" key="4">
    <source>
        <dbReference type="PIRNR" id="PIRNR036492"/>
    </source>
</evidence>
<accession>A0A840MLD4</accession>
<evidence type="ECO:0000313" key="10">
    <source>
        <dbReference type="Proteomes" id="UP000575898"/>
    </source>
</evidence>
<dbReference type="InterPro" id="IPR016163">
    <property type="entry name" value="Ald_DH_C"/>
</dbReference>
<dbReference type="PANTHER" id="PTHR43570">
    <property type="entry name" value="ALDEHYDE DEHYDROGENASE"/>
    <property type="match status" value="1"/>
</dbReference>
<protein>
    <recommendedName>
        <fullName evidence="4">Aldehyde dehydrogenase</fullName>
    </recommendedName>
</protein>
<dbReference type="FunFam" id="3.40.605.10:FF:000004">
    <property type="entry name" value="Aldehyde dehydrogenase"/>
    <property type="match status" value="1"/>
</dbReference>
<dbReference type="GO" id="GO:0006081">
    <property type="term" value="P:aldehyde metabolic process"/>
    <property type="evidence" value="ECO:0007669"/>
    <property type="project" value="InterPro"/>
</dbReference>
<evidence type="ECO:0000256" key="2">
    <source>
        <dbReference type="ARBA" id="ARBA00023002"/>
    </source>
</evidence>
<evidence type="ECO:0000256" key="5">
    <source>
        <dbReference type="PIRSR" id="PIRSR036492-1"/>
    </source>
</evidence>
<dbReference type="InterPro" id="IPR012394">
    <property type="entry name" value="Aldehyde_DH_NAD(P)"/>
</dbReference>
<dbReference type="PIRSF" id="PIRSF036492">
    <property type="entry name" value="ALDH"/>
    <property type="match status" value="1"/>
</dbReference>
<keyword evidence="3" id="KW-0520">NAD</keyword>
<dbReference type="Gene3D" id="3.40.309.10">
    <property type="entry name" value="Aldehyde Dehydrogenase, Chain A, domain 2"/>
    <property type="match status" value="1"/>
</dbReference>
<dbReference type="InterPro" id="IPR016162">
    <property type="entry name" value="Ald_DH_N"/>
</dbReference>
<dbReference type="RefSeq" id="WP_184034033.1">
    <property type="nucleotide sequence ID" value="NZ_JACHHY010000001.1"/>
</dbReference>
<comment type="similarity">
    <text evidence="1 4 7">Belongs to the aldehyde dehydrogenase family.</text>
</comment>
<name>A0A840MLD4_9PROT</name>
<evidence type="ECO:0000313" key="9">
    <source>
        <dbReference type="EMBL" id="MBB5016983.1"/>
    </source>
</evidence>
<sequence>MEPLFPPHASAVQLERLNALFERQQQAFRRERFPTAVMRRANLQKLEQALLDNMEQLVAAVKSDFGHRSAVETRFMEIFPSVAEIREARRHVASWMKPRRAGVSFWFTPATNQVVPQPLGVVGIIVPWNYPIFLALGPLVAALAAGNRVMIKMSESTPHTGEALAALLAAHFDEDHVAVIHGGVDVAQAFSSKPFDHMLFTGSTQVGKHVMRAAADHLTPVTLELGGKSPVLISPDFPINTAAERILWGKTVNAGQTCVAPDYVMLPYRKEQEFVEQAKAAVARFFPTLAANEDYTAIIDARHHQRLMSYLEDAQAKGATIIPLNPANESLAGTGKIAPTLVLNATSDMLVMQQEIFGPILPVLTYRDMQESILYINDHPRPLALYYFDHHPSRVRKVVRETISGGVTVNDVVIHVGQGDLPFGGVGPSGMGHYHGKYGFDTFSKQKGVMYQSRLNTLWMLYPPYGKLAKWVFKAMTGRSYR</sequence>
<dbReference type="GO" id="GO:0004029">
    <property type="term" value="F:aldehyde dehydrogenase (NAD+) activity"/>
    <property type="evidence" value="ECO:0007669"/>
    <property type="project" value="TreeGrafter"/>
</dbReference>
<proteinExistence type="inferred from homology"/>
<evidence type="ECO:0000256" key="7">
    <source>
        <dbReference type="RuleBase" id="RU003345"/>
    </source>
</evidence>